<feature type="compositionally biased region" description="Polar residues" evidence="1">
    <location>
        <begin position="394"/>
        <end position="407"/>
    </location>
</feature>
<dbReference type="Gene3D" id="2.30.30.190">
    <property type="entry name" value="CAP Gly-rich-like domain"/>
    <property type="match status" value="1"/>
</dbReference>
<gene>
    <name evidence="3" type="ORF">ARMOST_16752</name>
</gene>
<evidence type="ECO:0000313" key="3">
    <source>
        <dbReference type="EMBL" id="SJL13312.1"/>
    </source>
</evidence>
<keyword evidence="4" id="KW-1185">Reference proteome</keyword>
<dbReference type="PROSITE" id="PS00845">
    <property type="entry name" value="CAP_GLY_1"/>
    <property type="match status" value="1"/>
</dbReference>
<sequence length="1114" mass="122810">MSVQSRRDFFLDPNHHLPLAAGLEIRIKSTNIGDFLKEWYHRKILNIHCTEYRALRHRESKEDIFRVEFLGFQHGYLGSVDDTVKQNDEARTTYRKMLKPRQSGIPTPGRARSLSRSQSYNHLHTTHEDEELSRAFQDVMRGRPPSITSYPNPTASSRAKTPVSKAPAKLVASTSRPPSRTAGRPPSSLHAFEEGDKVRIESLGFEGTLRFIGEIEGKGGLWAGVELSGGFAGKGKNDGSVGGKQYFTCPPHCGVFVATTKLSAATAGVTRRPPSVLAGRATLSSGRPPSSLGGRTTPSISNGRITPAANGRVTPSISNGRVTPSTSYTRKPAVPTLTSAPRLPKKNLSTVTPTPGTRASKYAGMTATQLRSSPQKIPSPSTIGLGSPSGIARSVSSPNRSISNVGGTPSPPFATPKPSSKRRIPSGVAMPPPPSPIRTGSPTRSNSVSSSVSPSMSVDLDARSRDIQARISEITGGGTGKGLDSPFSGSLKTEMLPPTSSPILSRTSPVPRRSLGLTPSSPSPRRSMASSPAIRPESSISVRSDGRMEALIDDNERLRADVERLKADMGKLEGEKIVGDDEREKLKLEVEQAKELKKEEEKRREEVESKREELEKRREELEKRVSDLQGEIREKDAAGDVRAKEFADLETKFKEGEAEVAKLKKAILAWEEERYDLMSQVGELREAGQETIALYEERLRATDVQKYEMQDRLAELEARVPAVEPPAITLSAGQEIDNETLRDQVLHLQKKIAGLEDMVEDGRVAAEREEGAWRERMKKAKEEKDAMRRELGEGKREAERARTSEEEERGRRGEVEEALRESMTALEEARAELEGLRSELAQLNGLDGKEELARKNADLQQIAEEQVAQLEKLHQRLDDQSLELEALRKKVNREAVVTSSKSEMKSAQEEIKGLKHIVRELQAEASRLESENKMLIGEMEELRQEVKILEDSMDREEEGVLNDDVEDLRKKLAEAEKKNLRVASDLNKEISELEALVESKIYREDELEQEIEHLKAKLAKKSSSSSKLSDTSSIRRVPSTSSLTSLDTSVVCEICERPGHDIFSCDLLKGDAPTPINGTGTTLNGNATDKSLFCEDCESYGHLPVDCPHSMDVF</sequence>
<reference evidence="4" key="1">
    <citation type="journal article" date="2017" name="Nat. Ecol. Evol.">
        <title>Genome expansion and lineage-specific genetic innovations in the forest pathogenic fungi Armillaria.</title>
        <authorList>
            <person name="Sipos G."/>
            <person name="Prasanna A.N."/>
            <person name="Walter M.C."/>
            <person name="O'Connor E."/>
            <person name="Balint B."/>
            <person name="Krizsan K."/>
            <person name="Kiss B."/>
            <person name="Hess J."/>
            <person name="Varga T."/>
            <person name="Slot J."/>
            <person name="Riley R."/>
            <person name="Boka B."/>
            <person name="Rigling D."/>
            <person name="Barry K."/>
            <person name="Lee J."/>
            <person name="Mihaltcheva S."/>
            <person name="LaButti K."/>
            <person name="Lipzen A."/>
            <person name="Waldron R."/>
            <person name="Moloney N.M."/>
            <person name="Sperisen C."/>
            <person name="Kredics L."/>
            <person name="Vagvoelgyi C."/>
            <person name="Patrignani A."/>
            <person name="Fitzpatrick D."/>
            <person name="Nagy I."/>
            <person name="Doyle S."/>
            <person name="Anderson J.B."/>
            <person name="Grigoriev I.V."/>
            <person name="Gueldener U."/>
            <person name="Muensterkoetter M."/>
            <person name="Nagy L.G."/>
        </authorList>
    </citation>
    <scope>NUCLEOTIDE SEQUENCE [LARGE SCALE GENOMIC DNA]</scope>
    <source>
        <strain evidence="4">C18/9</strain>
    </source>
</reference>
<feature type="compositionally biased region" description="Low complexity" evidence="1">
    <location>
        <begin position="282"/>
        <end position="296"/>
    </location>
</feature>
<dbReference type="Pfam" id="PF01302">
    <property type="entry name" value="CAP_GLY"/>
    <property type="match status" value="1"/>
</dbReference>
<feature type="compositionally biased region" description="Polar residues" evidence="1">
    <location>
        <begin position="114"/>
        <end position="123"/>
    </location>
</feature>
<feature type="region of interest" description="Disordered" evidence="1">
    <location>
        <begin position="777"/>
        <end position="815"/>
    </location>
</feature>
<organism evidence="3 4">
    <name type="scientific">Armillaria ostoyae</name>
    <name type="common">Armillaria root rot fungus</name>
    <dbReference type="NCBI Taxonomy" id="47428"/>
    <lineage>
        <taxon>Eukaryota</taxon>
        <taxon>Fungi</taxon>
        <taxon>Dikarya</taxon>
        <taxon>Basidiomycota</taxon>
        <taxon>Agaricomycotina</taxon>
        <taxon>Agaricomycetes</taxon>
        <taxon>Agaricomycetidae</taxon>
        <taxon>Agaricales</taxon>
        <taxon>Marasmiineae</taxon>
        <taxon>Physalacriaceae</taxon>
        <taxon>Armillaria</taxon>
    </lineage>
</organism>
<feature type="region of interest" description="Disordered" evidence="1">
    <location>
        <begin position="596"/>
        <end position="619"/>
    </location>
</feature>
<dbReference type="SMART" id="SM01052">
    <property type="entry name" value="CAP_GLY"/>
    <property type="match status" value="1"/>
</dbReference>
<feature type="compositionally biased region" description="Polar residues" evidence="1">
    <location>
        <begin position="366"/>
        <end position="384"/>
    </location>
</feature>
<feature type="region of interest" description="Disordered" evidence="1">
    <location>
        <begin position="279"/>
        <end position="545"/>
    </location>
</feature>
<evidence type="ECO:0000256" key="1">
    <source>
        <dbReference type="SAM" id="MobiDB-lite"/>
    </source>
</evidence>
<dbReference type="OrthoDB" id="2130750at2759"/>
<accession>A0A284RX40</accession>
<dbReference type="OMA" id="HMIESSD"/>
<evidence type="ECO:0000259" key="2">
    <source>
        <dbReference type="PROSITE" id="PS50245"/>
    </source>
</evidence>
<name>A0A284RX40_ARMOS</name>
<dbReference type="SUPFAM" id="SSF74924">
    <property type="entry name" value="Cap-Gly domain"/>
    <property type="match status" value="1"/>
</dbReference>
<dbReference type="EMBL" id="FUEG01000019">
    <property type="protein sequence ID" value="SJL13312.1"/>
    <property type="molecule type" value="Genomic_DNA"/>
</dbReference>
<dbReference type="Proteomes" id="UP000219338">
    <property type="component" value="Unassembled WGS sequence"/>
</dbReference>
<protein>
    <recommendedName>
        <fullName evidence="2">CAP-Gly domain-containing protein</fullName>
    </recommendedName>
</protein>
<feature type="domain" description="CAP-Gly" evidence="2">
    <location>
        <begin position="213"/>
        <end position="258"/>
    </location>
</feature>
<dbReference type="InterPro" id="IPR036859">
    <property type="entry name" value="CAP-Gly_dom_sf"/>
</dbReference>
<evidence type="ECO:0000313" key="4">
    <source>
        <dbReference type="Proteomes" id="UP000219338"/>
    </source>
</evidence>
<feature type="compositionally biased region" description="Low complexity" evidence="1">
    <location>
        <begin position="511"/>
        <end position="536"/>
    </location>
</feature>
<dbReference type="AlphaFoldDB" id="A0A284RX40"/>
<feature type="region of interest" description="Disordered" evidence="1">
    <location>
        <begin position="99"/>
        <end position="193"/>
    </location>
</feature>
<proteinExistence type="predicted"/>
<feature type="compositionally biased region" description="Polar residues" evidence="1">
    <location>
        <begin position="347"/>
        <end position="357"/>
    </location>
</feature>
<dbReference type="PROSITE" id="PS50245">
    <property type="entry name" value="CAP_GLY_2"/>
    <property type="match status" value="1"/>
</dbReference>
<feature type="compositionally biased region" description="Polar residues" evidence="1">
    <location>
        <begin position="146"/>
        <end position="159"/>
    </location>
</feature>
<dbReference type="STRING" id="47428.A0A284RX40"/>
<feature type="compositionally biased region" description="Polar residues" evidence="1">
    <location>
        <begin position="313"/>
        <end position="329"/>
    </location>
</feature>
<dbReference type="InterPro" id="IPR000938">
    <property type="entry name" value="CAP-Gly_domain"/>
</dbReference>
<feature type="compositionally biased region" description="Low complexity" evidence="1">
    <location>
        <begin position="437"/>
        <end position="458"/>
    </location>
</feature>